<proteinExistence type="predicted"/>
<dbReference type="Proteomes" id="UP000297322">
    <property type="component" value="Unassembled WGS sequence"/>
</dbReference>
<gene>
    <name evidence="1" type="ORF">E4T65_11470</name>
</gene>
<reference evidence="1 2" key="1">
    <citation type="submission" date="2019-03" db="EMBL/GenBank/DDBJ databases">
        <title>Biocontrol and xenobiotic degradation properties of endophytic Pseudomonas fluorescens strain BRZ63.</title>
        <authorList>
            <person name="Chlebek D.A."/>
            <person name="Pinski A."/>
            <person name="Zur J.P."/>
            <person name="Michalska J."/>
            <person name="Hupert-Kocurek K.T."/>
        </authorList>
    </citation>
    <scope>NUCLEOTIDE SEQUENCE [LARGE SCALE GENOMIC DNA]</scope>
    <source>
        <strain evidence="1 2">BRZ63</strain>
    </source>
</reference>
<dbReference type="EMBL" id="SPVI01000005">
    <property type="protein sequence ID" value="TFW43657.1"/>
    <property type="molecule type" value="Genomic_DNA"/>
</dbReference>
<sequence length="122" mass="13613">MSLTIASTDSELDAQIKAILKDERVSPVEFIEFRKRSDDDVAKNKRLALNDNLRIISNAADILADAIKLLTLEARRLDLGVRDNTDPAKNAEKDAEKALLKKAIEAQLAYTVVSYKSTLERL</sequence>
<accession>A0A4Y9TL52</accession>
<evidence type="ECO:0000313" key="2">
    <source>
        <dbReference type="Proteomes" id="UP000297322"/>
    </source>
</evidence>
<protein>
    <submittedName>
        <fullName evidence="1">Uncharacterized protein</fullName>
    </submittedName>
</protein>
<comment type="caution">
    <text evidence="1">The sequence shown here is derived from an EMBL/GenBank/DDBJ whole genome shotgun (WGS) entry which is preliminary data.</text>
</comment>
<organism evidence="1 2">
    <name type="scientific">Pseudomonas fluorescens</name>
    <dbReference type="NCBI Taxonomy" id="294"/>
    <lineage>
        <taxon>Bacteria</taxon>
        <taxon>Pseudomonadati</taxon>
        <taxon>Pseudomonadota</taxon>
        <taxon>Gammaproteobacteria</taxon>
        <taxon>Pseudomonadales</taxon>
        <taxon>Pseudomonadaceae</taxon>
        <taxon>Pseudomonas</taxon>
    </lineage>
</organism>
<evidence type="ECO:0000313" key="1">
    <source>
        <dbReference type="EMBL" id="TFW43657.1"/>
    </source>
</evidence>
<name>A0A4Y9TL52_PSEFL</name>
<dbReference type="AlphaFoldDB" id="A0A4Y9TL52"/>